<dbReference type="GO" id="GO:0050897">
    <property type="term" value="F:cobalt ion binding"/>
    <property type="evidence" value="ECO:0007669"/>
    <property type="project" value="TreeGrafter"/>
</dbReference>
<keyword evidence="4" id="KW-1003">Cell membrane</keyword>
<dbReference type="CDD" id="cd12830">
    <property type="entry name" value="MtCorA-like"/>
    <property type="match status" value="1"/>
</dbReference>
<evidence type="ECO:0000256" key="9">
    <source>
        <dbReference type="ARBA" id="ARBA00023136"/>
    </source>
</evidence>
<dbReference type="InterPro" id="IPR045861">
    <property type="entry name" value="CorA_cytoplasmic_dom"/>
</dbReference>
<proteinExistence type="inferred from homology"/>
<sequence length="356" mass="40042">MSIVDNAVYKDGERVASPTSLEETFRLLAELDGGAHDHSYGAPHTPCRDSDHHHQHSAMAWIGLYRPGKAEIAALQAQFHLHELAVEDTVLAHQRPKTERYGSTLFTALRPATYNDSAESIRLGEIHVFTGPNFVITVRHAETAGVGKVRHRVESEPQLLARGPEAILYALIDQVVDDYFPILESVEEDIDEIEDALFSGRSDVSQRIYELARQVNLFHRAVAPLPLVADQFEAGFQKWHTDEELQHMLRDVRDHVVVANSRIESFRAQLNDAMQLDATLTAARQNDAAMELNEQTKKISAWAAILFAPSMIGSIYGMNFHDMPELRWTYGYPFALALMLAVGVGLYLVFKNKDWL</sequence>
<keyword evidence="14" id="KW-1185">Reference proteome</keyword>
<comment type="caution">
    <text evidence="13">The sequence shown here is derived from an EMBL/GenBank/DDBJ whole genome shotgun (WGS) entry which is preliminary data.</text>
</comment>
<keyword evidence="3" id="KW-0813">Transport</keyword>
<dbReference type="GO" id="GO:0015095">
    <property type="term" value="F:magnesium ion transmembrane transporter activity"/>
    <property type="evidence" value="ECO:0007669"/>
    <property type="project" value="TreeGrafter"/>
</dbReference>
<dbReference type="InterPro" id="IPR002523">
    <property type="entry name" value="MgTranspt_CorA/ZnTranspt_ZntB"/>
</dbReference>
<evidence type="ECO:0000256" key="2">
    <source>
        <dbReference type="ARBA" id="ARBA00009765"/>
    </source>
</evidence>
<dbReference type="OrthoDB" id="9803416at2"/>
<accession>A0A3N3ZQS6</accession>
<evidence type="ECO:0000313" key="14">
    <source>
        <dbReference type="Proteomes" id="UP000270616"/>
    </source>
</evidence>
<evidence type="ECO:0000256" key="4">
    <source>
        <dbReference type="ARBA" id="ARBA00022475"/>
    </source>
</evidence>
<keyword evidence="9 12" id="KW-0472">Membrane</keyword>
<dbReference type="Gene3D" id="3.30.460.20">
    <property type="entry name" value="CorA soluble domain-like"/>
    <property type="match status" value="1"/>
</dbReference>
<evidence type="ECO:0000256" key="1">
    <source>
        <dbReference type="ARBA" id="ARBA00004651"/>
    </source>
</evidence>
<dbReference type="GO" id="GO:0005886">
    <property type="term" value="C:plasma membrane"/>
    <property type="evidence" value="ECO:0007669"/>
    <property type="project" value="UniProtKB-SubCell"/>
</dbReference>
<dbReference type="Pfam" id="PF01544">
    <property type="entry name" value="CorA"/>
    <property type="match status" value="1"/>
</dbReference>
<gene>
    <name evidence="13" type="ORF">EDL96_06450</name>
</gene>
<reference evidence="13 14" key="1">
    <citation type="submission" date="2018-10" db="EMBL/GenBank/DDBJ databases">
        <title>Kocuria sp. M5W7-7, whole genome shotgun sequence.</title>
        <authorList>
            <person name="Tuo L."/>
        </authorList>
    </citation>
    <scope>NUCLEOTIDE SEQUENCE [LARGE SCALE GENOMIC DNA]</scope>
    <source>
        <strain evidence="13 14">M5W7-7</strain>
    </source>
</reference>
<dbReference type="InterPro" id="IPR045863">
    <property type="entry name" value="CorA_TM1_TM2"/>
</dbReference>
<dbReference type="SUPFAM" id="SSF144083">
    <property type="entry name" value="Magnesium transport protein CorA, transmembrane region"/>
    <property type="match status" value="1"/>
</dbReference>
<dbReference type="Proteomes" id="UP000270616">
    <property type="component" value="Unassembled WGS sequence"/>
</dbReference>
<evidence type="ECO:0000313" key="13">
    <source>
        <dbReference type="EMBL" id="ROZ63561.1"/>
    </source>
</evidence>
<comment type="subcellular location">
    <subcellularLocation>
        <location evidence="1">Cell membrane</location>
        <topology evidence="1">Multi-pass membrane protein</topology>
    </subcellularLocation>
</comment>
<dbReference type="PANTHER" id="PTHR46494">
    <property type="entry name" value="CORA FAMILY METAL ION TRANSPORTER (EUROFUNG)"/>
    <property type="match status" value="1"/>
</dbReference>
<evidence type="ECO:0000256" key="8">
    <source>
        <dbReference type="ARBA" id="ARBA00023065"/>
    </source>
</evidence>
<dbReference type="GO" id="GO:0015087">
    <property type="term" value="F:cobalt ion transmembrane transporter activity"/>
    <property type="evidence" value="ECO:0007669"/>
    <property type="project" value="TreeGrafter"/>
</dbReference>
<dbReference type="PANTHER" id="PTHR46494:SF1">
    <property type="entry name" value="CORA FAMILY METAL ION TRANSPORTER (EUROFUNG)"/>
    <property type="match status" value="1"/>
</dbReference>
<dbReference type="FunFam" id="1.20.58.340:FF:000004">
    <property type="entry name" value="Magnesium transport protein CorA"/>
    <property type="match status" value="1"/>
</dbReference>
<evidence type="ECO:0000256" key="12">
    <source>
        <dbReference type="SAM" id="Phobius"/>
    </source>
</evidence>
<keyword evidence="8" id="KW-0406">Ion transport</keyword>
<dbReference type="SUPFAM" id="SSF143865">
    <property type="entry name" value="CorA soluble domain-like"/>
    <property type="match status" value="1"/>
</dbReference>
<comment type="similarity">
    <text evidence="2">Belongs to the CorA metal ion transporter (MIT) (TC 1.A.35) family.</text>
</comment>
<keyword evidence="7 12" id="KW-1133">Transmembrane helix</keyword>
<comment type="function">
    <text evidence="11">Mediates influx of magnesium ions. Alternates between open and closed states. Activated by low cytoplasmic Mg(2+) levels. Inactive when cytoplasmic Mg(2+) levels are high.</text>
</comment>
<dbReference type="AlphaFoldDB" id="A0A3N3ZQS6"/>
<evidence type="ECO:0000256" key="3">
    <source>
        <dbReference type="ARBA" id="ARBA00022448"/>
    </source>
</evidence>
<evidence type="ECO:0000256" key="10">
    <source>
        <dbReference type="ARBA" id="ARBA00034269"/>
    </source>
</evidence>
<dbReference type="RefSeq" id="WP_123824972.1">
    <property type="nucleotide sequence ID" value="NZ_RKMF01000006.1"/>
</dbReference>
<evidence type="ECO:0000256" key="6">
    <source>
        <dbReference type="ARBA" id="ARBA00022842"/>
    </source>
</evidence>
<keyword evidence="5 12" id="KW-0812">Transmembrane</keyword>
<organism evidence="13 14">
    <name type="scientific">Kocuria soli</name>
    <dbReference type="NCBI Taxonomy" id="2485125"/>
    <lineage>
        <taxon>Bacteria</taxon>
        <taxon>Bacillati</taxon>
        <taxon>Actinomycetota</taxon>
        <taxon>Actinomycetes</taxon>
        <taxon>Micrococcales</taxon>
        <taxon>Micrococcaceae</taxon>
        <taxon>Kocuria</taxon>
    </lineage>
</organism>
<feature type="transmembrane region" description="Helical" evidence="12">
    <location>
        <begin position="330"/>
        <end position="350"/>
    </location>
</feature>
<keyword evidence="6" id="KW-0460">Magnesium</keyword>
<dbReference type="EMBL" id="RKMF01000006">
    <property type="protein sequence ID" value="ROZ63561.1"/>
    <property type="molecule type" value="Genomic_DNA"/>
</dbReference>
<comment type="catalytic activity">
    <reaction evidence="10">
        <text>Mg(2+)(in) = Mg(2+)(out)</text>
        <dbReference type="Rhea" id="RHEA:29827"/>
        <dbReference type="ChEBI" id="CHEBI:18420"/>
    </reaction>
</comment>
<feature type="transmembrane region" description="Helical" evidence="12">
    <location>
        <begin position="299"/>
        <end position="318"/>
    </location>
</feature>
<evidence type="ECO:0000256" key="11">
    <source>
        <dbReference type="ARBA" id="ARBA00045497"/>
    </source>
</evidence>
<evidence type="ECO:0000256" key="7">
    <source>
        <dbReference type="ARBA" id="ARBA00022989"/>
    </source>
</evidence>
<name>A0A3N3ZQS6_9MICC</name>
<dbReference type="GO" id="GO:0000287">
    <property type="term" value="F:magnesium ion binding"/>
    <property type="evidence" value="ECO:0007669"/>
    <property type="project" value="TreeGrafter"/>
</dbReference>
<protein>
    <submittedName>
        <fullName evidence="13">Magnesium and cobalt transport protein CorA</fullName>
    </submittedName>
</protein>
<dbReference type="Gene3D" id="1.20.58.340">
    <property type="entry name" value="Magnesium transport protein CorA, transmembrane region"/>
    <property type="match status" value="2"/>
</dbReference>
<evidence type="ECO:0000256" key="5">
    <source>
        <dbReference type="ARBA" id="ARBA00022692"/>
    </source>
</evidence>